<protein>
    <submittedName>
        <fullName evidence="1">Uncharacterized protein</fullName>
    </submittedName>
</protein>
<organism evidence="1 2">
    <name type="scientific">Sphaerodactylus townsendi</name>
    <dbReference type="NCBI Taxonomy" id="933632"/>
    <lineage>
        <taxon>Eukaryota</taxon>
        <taxon>Metazoa</taxon>
        <taxon>Chordata</taxon>
        <taxon>Craniata</taxon>
        <taxon>Vertebrata</taxon>
        <taxon>Euteleostomi</taxon>
        <taxon>Lepidosauria</taxon>
        <taxon>Squamata</taxon>
        <taxon>Bifurcata</taxon>
        <taxon>Gekkota</taxon>
        <taxon>Sphaerodactylidae</taxon>
        <taxon>Sphaerodactylus</taxon>
    </lineage>
</organism>
<proteinExistence type="predicted"/>
<evidence type="ECO:0000313" key="2">
    <source>
        <dbReference type="Proteomes" id="UP000827872"/>
    </source>
</evidence>
<sequence length="83" mass="9997">MYKNHHRDSTTPSLPLQSVFCWKRLVSPLHRPLLAEEEKNEHDSASLLRNTWYHLCLSLWKTADLPFLLRLQKRSWLYSSEYL</sequence>
<reference evidence="1" key="1">
    <citation type="submission" date="2021-08" db="EMBL/GenBank/DDBJ databases">
        <title>The first chromosome-level gecko genome reveals the dynamic sex chromosomes of Neotropical dwarf geckos (Sphaerodactylidae: Sphaerodactylus).</title>
        <authorList>
            <person name="Pinto B.J."/>
            <person name="Keating S.E."/>
            <person name="Gamble T."/>
        </authorList>
    </citation>
    <scope>NUCLEOTIDE SEQUENCE</scope>
    <source>
        <strain evidence="1">TG3544</strain>
    </source>
</reference>
<accession>A0ACB8EY13</accession>
<gene>
    <name evidence="1" type="ORF">K3G42_005328</name>
</gene>
<comment type="caution">
    <text evidence="1">The sequence shown here is derived from an EMBL/GenBank/DDBJ whole genome shotgun (WGS) entry which is preliminary data.</text>
</comment>
<keyword evidence="2" id="KW-1185">Reference proteome</keyword>
<dbReference type="Proteomes" id="UP000827872">
    <property type="component" value="Linkage Group LG12"/>
</dbReference>
<evidence type="ECO:0000313" key="1">
    <source>
        <dbReference type="EMBL" id="KAH7997682.1"/>
    </source>
</evidence>
<dbReference type="EMBL" id="CM037625">
    <property type="protein sequence ID" value="KAH7997682.1"/>
    <property type="molecule type" value="Genomic_DNA"/>
</dbReference>
<name>A0ACB8EY13_9SAUR</name>